<dbReference type="InterPro" id="IPR005467">
    <property type="entry name" value="His_kinase_dom"/>
</dbReference>
<dbReference type="Proteomes" id="UP000198836">
    <property type="component" value="Unassembled WGS sequence"/>
</dbReference>
<dbReference type="SUPFAM" id="SSF55874">
    <property type="entry name" value="ATPase domain of HSP90 chaperone/DNA topoisomerase II/histidine kinase"/>
    <property type="match status" value="1"/>
</dbReference>
<dbReference type="RefSeq" id="WP_090985517.1">
    <property type="nucleotide sequence ID" value="NZ_FOJM01000013.1"/>
</dbReference>
<dbReference type="Pfam" id="PF01590">
    <property type="entry name" value="GAF"/>
    <property type="match status" value="1"/>
</dbReference>
<evidence type="ECO:0000313" key="6">
    <source>
        <dbReference type="Proteomes" id="UP000198836"/>
    </source>
</evidence>
<dbReference type="AlphaFoldDB" id="A0A1I0TRA3"/>
<gene>
    <name evidence="5" type="ORF">SAMN04488511_11397</name>
</gene>
<dbReference type="Gene3D" id="3.30.565.10">
    <property type="entry name" value="Histidine kinase-like ATPase, C-terminal domain"/>
    <property type="match status" value="1"/>
</dbReference>
<dbReference type="Gene3D" id="3.30.450.40">
    <property type="match status" value="1"/>
</dbReference>
<organism evidence="5 6">
    <name type="scientific">Pedobacter suwonensis</name>
    <dbReference type="NCBI Taxonomy" id="332999"/>
    <lineage>
        <taxon>Bacteria</taxon>
        <taxon>Pseudomonadati</taxon>
        <taxon>Bacteroidota</taxon>
        <taxon>Sphingobacteriia</taxon>
        <taxon>Sphingobacteriales</taxon>
        <taxon>Sphingobacteriaceae</taxon>
        <taxon>Pedobacter</taxon>
    </lineage>
</organism>
<evidence type="ECO:0000259" key="4">
    <source>
        <dbReference type="PROSITE" id="PS50109"/>
    </source>
</evidence>
<dbReference type="InterPro" id="IPR003594">
    <property type="entry name" value="HATPase_dom"/>
</dbReference>
<dbReference type="InterPro" id="IPR029016">
    <property type="entry name" value="GAF-like_dom_sf"/>
</dbReference>
<feature type="domain" description="Histidine kinase" evidence="4">
    <location>
        <begin position="189"/>
        <end position="403"/>
    </location>
</feature>
<keyword evidence="5" id="KW-0808">Transferase</keyword>
<dbReference type="SMART" id="SM00387">
    <property type="entry name" value="HATPase_c"/>
    <property type="match status" value="1"/>
</dbReference>
<dbReference type="InterPro" id="IPR003661">
    <property type="entry name" value="HisK_dim/P_dom"/>
</dbReference>
<keyword evidence="6" id="KW-1185">Reference proteome</keyword>
<comment type="catalytic activity">
    <reaction evidence="1">
        <text>ATP + protein L-histidine = ADP + protein N-phospho-L-histidine.</text>
        <dbReference type="EC" id="2.7.13.3"/>
    </reaction>
</comment>
<proteinExistence type="predicted"/>
<dbReference type="EC" id="2.7.13.3" evidence="2"/>
<reference evidence="6" key="1">
    <citation type="submission" date="2016-10" db="EMBL/GenBank/DDBJ databases">
        <authorList>
            <person name="Varghese N."/>
            <person name="Submissions S."/>
        </authorList>
    </citation>
    <scope>NUCLEOTIDE SEQUENCE [LARGE SCALE GENOMIC DNA]</scope>
    <source>
        <strain evidence="6">DSM 18130</strain>
    </source>
</reference>
<dbReference type="STRING" id="332999.SAMN04488511_11397"/>
<dbReference type="SMART" id="SM00388">
    <property type="entry name" value="HisKA"/>
    <property type="match status" value="1"/>
</dbReference>
<dbReference type="GO" id="GO:0000155">
    <property type="term" value="F:phosphorelay sensor kinase activity"/>
    <property type="evidence" value="ECO:0007669"/>
    <property type="project" value="InterPro"/>
</dbReference>
<dbReference type="PRINTS" id="PR00344">
    <property type="entry name" value="BCTRLSENSOR"/>
</dbReference>
<dbReference type="InterPro" id="IPR003018">
    <property type="entry name" value="GAF"/>
</dbReference>
<protein>
    <recommendedName>
        <fullName evidence="2">histidine kinase</fullName>
        <ecNumber evidence="2">2.7.13.3</ecNumber>
    </recommendedName>
</protein>
<evidence type="ECO:0000256" key="1">
    <source>
        <dbReference type="ARBA" id="ARBA00000085"/>
    </source>
</evidence>
<evidence type="ECO:0000313" key="5">
    <source>
        <dbReference type="EMBL" id="SFA54314.1"/>
    </source>
</evidence>
<evidence type="ECO:0000256" key="2">
    <source>
        <dbReference type="ARBA" id="ARBA00012438"/>
    </source>
</evidence>
<dbReference type="OrthoDB" id="9811889at2"/>
<sequence>MNNIAILPQNEKQRLQALDSYQIMDSLPEEDFDELTKMASQICGTPIALITLLDSSRQWFKSKLGIDVQQTPRAHAFCAHTIIDPTGVMVVSNAREDQRFAENPLVTGDPNIAFYAGISLLTPEGMALGSLCVIDTVPRKLDEQQIWSLKVLGKQVIAQMELRKKLLLLCETNRRLAETNQFMQQFATTAAHDIKNPLTTISMSAELLTRHLENSGDKKGHNLALVCLNGIKALRKLINDMLDYSIRPEILTGQHETIELGSFLRKTVSMLSIPENVKISYPETKIEISTSAIALQQIMINLLTNSVRYNDKQTCLIQIDCVVIDDLASITVRDNGIGIRKEELERIFQRNVTLNTSDRFAQSGTGIGLATVKLLVEKLGGEISVQSTPYIGSAFTFTIRSKKTA</sequence>
<evidence type="ECO:0000256" key="3">
    <source>
        <dbReference type="ARBA" id="ARBA00022553"/>
    </source>
</evidence>
<dbReference type="InterPro" id="IPR004358">
    <property type="entry name" value="Sig_transdc_His_kin-like_C"/>
</dbReference>
<dbReference type="EMBL" id="FOJM01000013">
    <property type="protein sequence ID" value="SFA54314.1"/>
    <property type="molecule type" value="Genomic_DNA"/>
</dbReference>
<dbReference type="InterPro" id="IPR036890">
    <property type="entry name" value="HATPase_C_sf"/>
</dbReference>
<keyword evidence="5" id="KW-0418">Kinase</keyword>
<dbReference type="PANTHER" id="PTHR43102">
    <property type="entry name" value="SLR1143 PROTEIN"/>
    <property type="match status" value="1"/>
</dbReference>
<keyword evidence="3" id="KW-0597">Phosphoprotein</keyword>
<dbReference type="CDD" id="cd00082">
    <property type="entry name" value="HisKA"/>
    <property type="match status" value="1"/>
</dbReference>
<name>A0A1I0TRA3_9SPHI</name>
<dbReference type="Gene3D" id="1.10.287.130">
    <property type="match status" value="1"/>
</dbReference>
<dbReference type="Pfam" id="PF00512">
    <property type="entry name" value="HisKA"/>
    <property type="match status" value="1"/>
</dbReference>
<dbReference type="PANTHER" id="PTHR43102:SF2">
    <property type="entry name" value="GAF DOMAIN-CONTAINING PROTEIN"/>
    <property type="match status" value="1"/>
</dbReference>
<dbReference type="InterPro" id="IPR036097">
    <property type="entry name" value="HisK_dim/P_sf"/>
</dbReference>
<dbReference type="Pfam" id="PF02518">
    <property type="entry name" value="HATPase_c"/>
    <property type="match status" value="1"/>
</dbReference>
<dbReference type="SUPFAM" id="SSF47384">
    <property type="entry name" value="Homodimeric domain of signal transducing histidine kinase"/>
    <property type="match status" value="1"/>
</dbReference>
<dbReference type="SUPFAM" id="SSF55781">
    <property type="entry name" value="GAF domain-like"/>
    <property type="match status" value="1"/>
</dbReference>
<accession>A0A1I0TRA3</accession>
<dbReference type="PROSITE" id="PS50109">
    <property type="entry name" value="HIS_KIN"/>
    <property type="match status" value="1"/>
</dbReference>